<proteinExistence type="predicted"/>
<dbReference type="AlphaFoldDB" id="A0A1I7XD69"/>
<dbReference type="WBParaSite" id="Hba_15301">
    <property type="protein sequence ID" value="Hba_15301"/>
    <property type="gene ID" value="Hba_15301"/>
</dbReference>
<keyword evidence="1" id="KW-1185">Reference proteome</keyword>
<evidence type="ECO:0000313" key="1">
    <source>
        <dbReference type="Proteomes" id="UP000095283"/>
    </source>
</evidence>
<dbReference type="Proteomes" id="UP000095283">
    <property type="component" value="Unplaced"/>
</dbReference>
<protein>
    <submittedName>
        <fullName evidence="2">Uncharacterized protein</fullName>
    </submittedName>
</protein>
<sequence>MHPMNCLCDNKSYSYERLESVAKISYGSGIAAPLANISSVICGQSNISPQRGRLSEMRVAVVVLCSLTTVVSQNTQLDKTLNKPMRRSIGKSNETHSQSISTTKYYDWKTRSSQTPWLLYYEHGEAQNTVPTRQFAHSAPVMRGRIRPPISLRTQLPHTPLHQPVTQLRNPIVFLPNISPTLYQDVNDLDLKRISSKNRYLQRQKTPAWILDKSGSVYKTFFPTTKYLLRKKMKDRSYKNRFLSPIREQPHDYRKQSSLFYTFGHHLGEIPRHNLLPLDEENIKIPKYINGLIKRNEIYGDRWKNTQVEMCFLFLIYTIQFVSVIVNHTVSLNVFPRINASFHLILVHIPCIRIHPLVELIDAFKFYCNKLRKTSSIIANNVWKQ</sequence>
<organism evidence="1 2">
    <name type="scientific">Heterorhabditis bacteriophora</name>
    <name type="common">Entomopathogenic nematode worm</name>
    <dbReference type="NCBI Taxonomy" id="37862"/>
    <lineage>
        <taxon>Eukaryota</taxon>
        <taxon>Metazoa</taxon>
        <taxon>Ecdysozoa</taxon>
        <taxon>Nematoda</taxon>
        <taxon>Chromadorea</taxon>
        <taxon>Rhabditida</taxon>
        <taxon>Rhabditina</taxon>
        <taxon>Rhabditomorpha</taxon>
        <taxon>Strongyloidea</taxon>
        <taxon>Heterorhabditidae</taxon>
        <taxon>Heterorhabditis</taxon>
    </lineage>
</organism>
<reference evidence="2" key="1">
    <citation type="submission" date="2016-11" db="UniProtKB">
        <authorList>
            <consortium name="WormBaseParasite"/>
        </authorList>
    </citation>
    <scope>IDENTIFICATION</scope>
</reference>
<evidence type="ECO:0000313" key="2">
    <source>
        <dbReference type="WBParaSite" id="Hba_15301"/>
    </source>
</evidence>
<name>A0A1I7XD69_HETBA</name>
<accession>A0A1I7XD69</accession>